<proteinExistence type="predicted"/>
<protein>
    <submittedName>
        <fullName evidence="1">Uncharacterized protein</fullName>
    </submittedName>
</protein>
<geneLocation type="plasmid" evidence="2">
    <name>pArsFIN4</name>
</geneLocation>
<dbReference type="AlphaFoldDB" id="A0A4P7L0B1"/>
<evidence type="ECO:0000313" key="3">
    <source>
        <dbReference type="EMBL" id="WGM08505.1"/>
    </source>
</evidence>
<dbReference type="EMBL" id="CP038615">
    <property type="protein sequence ID" value="QBY45941.1"/>
    <property type="molecule type" value="Genomic_DNA"/>
</dbReference>
<geneLocation type="plasmid" evidence="4">
    <name>parsfin3</name>
</geneLocation>
<evidence type="ECO:0000313" key="5">
    <source>
        <dbReference type="Proteomes" id="UP001177592"/>
    </source>
</evidence>
<dbReference type="KEGG" id="ans:ArsFIN_47140"/>
<dbReference type="GeneID" id="39752127"/>
<organism evidence="1 4">
    <name type="scientific">Arsenophonus nasoniae</name>
    <name type="common">son-killer infecting Nasonia vitripennis</name>
    <dbReference type="NCBI Taxonomy" id="638"/>
    <lineage>
        <taxon>Bacteria</taxon>
        <taxon>Pseudomonadati</taxon>
        <taxon>Pseudomonadota</taxon>
        <taxon>Gammaproteobacteria</taxon>
        <taxon>Enterobacterales</taxon>
        <taxon>Morganellaceae</taxon>
        <taxon>Arsenophonus</taxon>
    </lineage>
</organism>
<evidence type="ECO:0000313" key="1">
    <source>
        <dbReference type="EMBL" id="QBY45941.1"/>
    </source>
</evidence>
<dbReference type="KEGG" id="ans:ArsFIN_45520"/>
<gene>
    <name evidence="1" type="ORF">ArsFIN_45520</name>
    <name evidence="2" type="ORF">ArsFIN_47140</name>
    <name evidence="3" type="ORF">QE258_24165</name>
</gene>
<dbReference type="Proteomes" id="UP000295134">
    <property type="component" value="Plasmid pArsFIN4"/>
</dbReference>
<geneLocation type="plasmid" evidence="3 5">
    <name>paNv_CAN4</name>
</geneLocation>
<dbReference type="EMBL" id="CP038616">
    <property type="protein sequence ID" value="QBY46103.1"/>
    <property type="molecule type" value="Genomic_DNA"/>
</dbReference>
<reference evidence="3" key="2">
    <citation type="submission" date="2023-04" db="EMBL/GenBank/DDBJ databases">
        <title>Genome dynamics across the evolutionary transition to endosymbiosis.</title>
        <authorList>
            <person name="Siozios S."/>
            <person name="Nadal-Jimenez P."/>
            <person name="Azagi T."/>
            <person name="Sprong H."/>
            <person name="Frost C.L."/>
            <person name="Parratt S.R."/>
            <person name="Taylor G."/>
            <person name="Brettell L."/>
            <person name="Lew K.C."/>
            <person name="Croft L."/>
            <person name="King K.C."/>
            <person name="Brockhurst M.A."/>
            <person name="Hypsa V."/>
            <person name="Novakova E."/>
            <person name="Darby A.C."/>
            <person name="Hurst G.D.D."/>
        </authorList>
    </citation>
    <scope>NUCLEOTIDE SEQUENCE</scope>
    <source>
        <strain evidence="3">ANv_CAN</strain>
        <plasmid evidence="3">paNv_CAN4</plasmid>
    </source>
</reference>
<evidence type="ECO:0000313" key="4">
    <source>
        <dbReference type="Proteomes" id="UP000295134"/>
    </source>
</evidence>
<dbReference type="Proteomes" id="UP000295134">
    <property type="component" value="Plasmid pArsFIN3"/>
</dbReference>
<keyword evidence="1" id="KW-0614">Plasmid</keyword>
<name>A0A4P7L0B1_9GAMM</name>
<dbReference type="Proteomes" id="UP001177592">
    <property type="component" value="Plasmid paNv_CAN4"/>
</dbReference>
<reference evidence="1 4" key="1">
    <citation type="submission" date="2019-03" db="EMBL/GenBank/DDBJ databases">
        <title>Long-read sequencing reveals hyperdense prophage content in a complex bacterial symbiont genome.</title>
        <authorList>
            <person name="Frost C.L."/>
            <person name="Siozios S."/>
            <person name="Nadal-Jimenez P."/>
            <person name="Brockhurst M.A."/>
            <person name="King K.C."/>
            <person name="Darby A.C."/>
            <person name="Hurst G.D.D."/>
        </authorList>
    </citation>
    <scope>NUCLEOTIDE SEQUENCE [LARGE SCALE GENOMIC DNA]</scope>
    <source>
        <strain evidence="1 4">FIN</strain>
        <plasmid evidence="4">parsfin3</plasmid>
        <plasmid evidence="1">pArsFIN3</plasmid>
        <plasmid evidence="4">parsfin4</plasmid>
        <plasmid evidence="2">pArsFIN4</plasmid>
    </source>
</reference>
<sequence length="119" mass="13872">MKYTYTLNGFRRTSQGRPDVRFTCCHCGKLSLNLVSFFWRARLDNRPCVFPEEACIEFVEKINRKQFKALFYHPSMMKACSSACCHCSDNQREQSLPKARGSILRRLEQQANNRIEGAK</sequence>
<keyword evidence="5" id="KW-1185">Reference proteome</keyword>
<dbReference type="RefSeq" id="WP_135678531.1">
    <property type="nucleotide sequence ID" value="NZ_CP038615.1"/>
</dbReference>
<geneLocation type="plasmid" evidence="1">
    <name>pArsFIN3</name>
</geneLocation>
<dbReference type="EMBL" id="CP123527">
    <property type="protein sequence ID" value="WGM08505.1"/>
    <property type="molecule type" value="Genomic_DNA"/>
</dbReference>
<accession>A0A4P7L0B1</accession>
<geneLocation type="plasmid" evidence="4">
    <name>parsfin4</name>
</geneLocation>
<evidence type="ECO:0000313" key="2">
    <source>
        <dbReference type="EMBL" id="QBY46103.1"/>
    </source>
</evidence>